<sequence length="82" mass="9146">MIPQPMEEYVLAFHFLPALPSVMQMPGSSRPCGNLTVDHSEQILIHSGRDLSLSVVFADLPLALFSASGRKRFPLLGKEHEW</sequence>
<organism evidence="1 2">
    <name type="scientific">Champsocephalus esox</name>
    <name type="common">pike icefish</name>
    <dbReference type="NCBI Taxonomy" id="159716"/>
    <lineage>
        <taxon>Eukaryota</taxon>
        <taxon>Metazoa</taxon>
        <taxon>Chordata</taxon>
        <taxon>Craniata</taxon>
        <taxon>Vertebrata</taxon>
        <taxon>Euteleostomi</taxon>
        <taxon>Actinopterygii</taxon>
        <taxon>Neopterygii</taxon>
        <taxon>Teleostei</taxon>
        <taxon>Neoteleostei</taxon>
        <taxon>Acanthomorphata</taxon>
        <taxon>Eupercaria</taxon>
        <taxon>Perciformes</taxon>
        <taxon>Notothenioidei</taxon>
        <taxon>Channichthyidae</taxon>
        <taxon>Champsocephalus</taxon>
    </lineage>
</organism>
<comment type="caution">
    <text evidence="1">The sequence shown here is derived from an EMBL/GenBank/DDBJ whole genome shotgun (WGS) entry which is preliminary data.</text>
</comment>
<proteinExistence type="predicted"/>
<evidence type="ECO:0000313" key="1">
    <source>
        <dbReference type="EMBL" id="KAK5912253.1"/>
    </source>
</evidence>
<evidence type="ECO:0000313" key="2">
    <source>
        <dbReference type="Proteomes" id="UP001335648"/>
    </source>
</evidence>
<dbReference type="Proteomes" id="UP001335648">
    <property type="component" value="Unassembled WGS sequence"/>
</dbReference>
<keyword evidence="2" id="KW-1185">Reference proteome</keyword>
<name>A0AAN8D3V0_9TELE</name>
<dbReference type="AlphaFoldDB" id="A0AAN8D3V0"/>
<accession>A0AAN8D3V0</accession>
<dbReference type="EMBL" id="JAULUE010002047">
    <property type="protein sequence ID" value="KAK5912253.1"/>
    <property type="molecule type" value="Genomic_DNA"/>
</dbReference>
<gene>
    <name evidence="1" type="ORF">CesoFtcFv8_002146</name>
</gene>
<reference evidence="1 2" key="1">
    <citation type="journal article" date="2023" name="Mol. Biol. Evol.">
        <title>Genomics of Secondarily Temperate Adaptation in the Only Non-Antarctic Icefish.</title>
        <authorList>
            <person name="Rivera-Colon A.G."/>
            <person name="Rayamajhi N."/>
            <person name="Minhas B.F."/>
            <person name="Madrigal G."/>
            <person name="Bilyk K.T."/>
            <person name="Yoon V."/>
            <person name="Hune M."/>
            <person name="Gregory S."/>
            <person name="Cheng C.H.C."/>
            <person name="Catchen J.M."/>
        </authorList>
    </citation>
    <scope>NUCLEOTIDE SEQUENCE [LARGE SCALE GENOMIC DNA]</scope>
    <source>
        <strain evidence="1">JC2023a</strain>
    </source>
</reference>
<protein>
    <submittedName>
        <fullName evidence="1">Uncharacterized protein</fullName>
    </submittedName>
</protein>